<dbReference type="EMBL" id="CP049869">
    <property type="protein sequence ID" value="QIK79947.1"/>
    <property type="molecule type" value="Genomic_DNA"/>
</dbReference>
<dbReference type="Proteomes" id="UP000503222">
    <property type="component" value="Chromosome"/>
</dbReference>
<feature type="compositionally biased region" description="Low complexity" evidence="1">
    <location>
        <begin position="1"/>
        <end position="11"/>
    </location>
</feature>
<dbReference type="AlphaFoldDB" id="A0A6G7YT81"/>
<dbReference type="Pfam" id="PF00144">
    <property type="entry name" value="Beta-lactamase"/>
    <property type="match status" value="1"/>
</dbReference>
<dbReference type="PANTHER" id="PTHR46825">
    <property type="entry name" value="D-ALANYL-D-ALANINE-CARBOXYPEPTIDASE/ENDOPEPTIDASE AMPH"/>
    <property type="match status" value="1"/>
</dbReference>
<keyword evidence="4" id="KW-1185">Reference proteome</keyword>
<sequence length="441" mass="47418">MERLPRLAAARRPCEHSPASEPHIGVARLQQGAGFHRQELGRRWTTDELLALSKSLPAKTAPGEAWEYNNGGYAVLGAIVEKLTGKPWYDAVQERISRPLGLSSIRYAVGADTAARYVPSGSGGQPVEGIDMSIAGAAGALVGNVGDMAKWANALHSGKVVRPDLYAEMIRPATLNSGKTFPYGFGLHLRRLLDKPMIEHGGSGRGIDTASAYLPDDKLFVAVFANANGLPTDSSDVMRRIAAAALGSPFPAFTEVPVDAGTIAPLLGRYGSGGQEVRFLRRKDDYFVAVGDDEVRVLAAGNDRFFSASSSLNWVQFIRGADGALSIQMNNASSARPRLHPRIGDLPAVAPVKAPAAVLRTYVGRYRTETLPVTVSVAADGDLIMQAEGQAPMPLRAVSETEFRTEDNRMRIVFHPEDGKTDRFTIHRGARELHGVRVSAD</sequence>
<evidence type="ECO:0000259" key="2">
    <source>
        <dbReference type="Pfam" id="PF00144"/>
    </source>
</evidence>
<dbReference type="KEGG" id="spii:G7077_04890"/>
<organism evidence="3 4">
    <name type="scientific">Sphingomonas piscis</name>
    <dbReference type="NCBI Taxonomy" id="2714943"/>
    <lineage>
        <taxon>Bacteria</taxon>
        <taxon>Pseudomonadati</taxon>
        <taxon>Pseudomonadota</taxon>
        <taxon>Alphaproteobacteria</taxon>
        <taxon>Sphingomonadales</taxon>
        <taxon>Sphingomonadaceae</taxon>
        <taxon>Sphingomonas</taxon>
    </lineage>
</organism>
<gene>
    <name evidence="3" type="ORF">G7077_04890</name>
</gene>
<evidence type="ECO:0000313" key="4">
    <source>
        <dbReference type="Proteomes" id="UP000503222"/>
    </source>
</evidence>
<dbReference type="PANTHER" id="PTHR46825:SF9">
    <property type="entry name" value="BETA-LACTAMASE-RELATED DOMAIN-CONTAINING PROTEIN"/>
    <property type="match status" value="1"/>
</dbReference>
<accession>A0A6G7YT81</accession>
<dbReference type="InterPro" id="IPR050491">
    <property type="entry name" value="AmpC-like"/>
</dbReference>
<evidence type="ECO:0000256" key="1">
    <source>
        <dbReference type="SAM" id="MobiDB-lite"/>
    </source>
</evidence>
<dbReference type="Gene3D" id="3.40.710.10">
    <property type="entry name" value="DD-peptidase/beta-lactamase superfamily"/>
    <property type="match status" value="1"/>
</dbReference>
<proteinExistence type="predicted"/>
<dbReference type="SUPFAM" id="SSF56601">
    <property type="entry name" value="beta-lactamase/transpeptidase-like"/>
    <property type="match status" value="1"/>
</dbReference>
<reference evidence="3 4" key="1">
    <citation type="submission" date="2020-03" db="EMBL/GenBank/DDBJ databases">
        <title>Sphingomonas sp. nov., isolated from fish.</title>
        <authorList>
            <person name="Hyun D.-W."/>
            <person name="Bae J.-W."/>
        </authorList>
    </citation>
    <scope>NUCLEOTIDE SEQUENCE [LARGE SCALE GENOMIC DNA]</scope>
    <source>
        <strain evidence="3 4">HDW15B</strain>
    </source>
</reference>
<dbReference type="InterPro" id="IPR012338">
    <property type="entry name" value="Beta-lactam/transpept-like"/>
</dbReference>
<evidence type="ECO:0000313" key="3">
    <source>
        <dbReference type="EMBL" id="QIK79947.1"/>
    </source>
</evidence>
<feature type="domain" description="Beta-lactamase-related" evidence="2">
    <location>
        <begin position="42"/>
        <end position="244"/>
    </location>
</feature>
<protein>
    <submittedName>
        <fullName evidence="3">Beta-lactamase family protein</fullName>
    </submittedName>
</protein>
<feature type="region of interest" description="Disordered" evidence="1">
    <location>
        <begin position="1"/>
        <end position="20"/>
    </location>
</feature>
<dbReference type="InterPro" id="IPR001466">
    <property type="entry name" value="Beta-lactam-related"/>
</dbReference>
<name>A0A6G7YT81_9SPHN</name>